<keyword evidence="4" id="KW-0804">Transcription</keyword>
<dbReference type="InterPro" id="IPR000847">
    <property type="entry name" value="LysR_HTH_N"/>
</dbReference>
<dbReference type="PROSITE" id="PS50931">
    <property type="entry name" value="HTH_LYSR"/>
    <property type="match status" value="1"/>
</dbReference>
<evidence type="ECO:0000313" key="6">
    <source>
        <dbReference type="EMBL" id="TPV42996.1"/>
    </source>
</evidence>
<protein>
    <submittedName>
        <fullName evidence="6">LysR family transcriptional regulator</fullName>
    </submittedName>
</protein>
<evidence type="ECO:0000313" key="7">
    <source>
        <dbReference type="Proteomes" id="UP000315469"/>
    </source>
</evidence>
<accession>A0ABY2ZQJ4</accession>
<reference evidence="6 7" key="1">
    <citation type="submission" date="2019-06" db="EMBL/GenBank/DDBJ databases">
        <title>Taxogenomics and systematics of the genus Pantoea.</title>
        <authorList>
            <person name="Tambong J.T."/>
        </authorList>
    </citation>
    <scope>NUCLEOTIDE SEQUENCE [LARGE SCALE GENOMIC DNA]</scope>
    <source>
        <strain evidence="6 7">LMG 24197</strain>
    </source>
</reference>
<dbReference type="InterPro" id="IPR036388">
    <property type="entry name" value="WH-like_DNA-bd_sf"/>
</dbReference>
<evidence type="ECO:0000256" key="4">
    <source>
        <dbReference type="ARBA" id="ARBA00023163"/>
    </source>
</evidence>
<evidence type="ECO:0000256" key="3">
    <source>
        <dbReference type="ARBA" id="ARBA00023125"/>
    </source>
</evidence>
<gene>
    <name evidence="6" type="ORF">FJW02_02415</name>
</gene>
<proteinExistence type="inferred from homology"/>
<evidence type="ECO:0000256" key="2">
    <source>
        <dbReference type="ARBA" id="ARBA00023015"/>
    </source>
</evidence>
<dbReference type="Gene3D" id="3.40.190.10">
    <property type="entry name" value="Periplasmic binding protein-like II"/>
    <property type="match status" value="2"/>
</dbReference>
<dbReference type="Pfam" id="PF03466">
    <property type="entry name" value="LysR_substrate"/>
    <property type="match status" value="1"/>
</dbReference>
<name>A0ABY2ZQJ4_9GAMM</name>
<dbReference type="PANTHER" id="PTHR30118">
    <property type="entry name" value="HTH-TYPE TRANSCRIPTIONAL REGULATOR LEUO-RELATED"/>
    <property type="match status" value="1"/>
</dbReference>
<sequence length="330" mass="36731">MFHHNVVGSILRQSISLKLIKLMLTIRENDFHRIDLNLLTVLLVLKREGSVSRAAEKLHLGQPAVSNALARLRVMFSDPLFVRTARGMEPTPRAEALIAELGPLMAQMQNVLFQPASFTPSEVTHVFRLGMSDWVERSIMPALYARITRTAPGVTLQVTASDPFRDVELVARGEIDLAISVGDNTPATLQREKIVSHSFCTLWHPEQLSLSAPLTLEDYVAHDHLLVSYRGSTWSAIDDQLATLGKARSIRYVTPHFSSLPPLLVRTPALATVPAGLADDWITHYGLCSSPVPAATPEIALSLLWHKRCDNDMPLSWLREELRGVMTERI</sequence>
<dbReference type="EMBL" id="VHJB01000023">
    <property type="protein sequence ID" value="TPV42996.1"/>
    <property type="molecule type" value="Genomic_DNA"/>
</dbReference>
<dbReference type="Proteomes" id="UP000315469">
    <property type="component" value="Unassembled WGS sequence"/>
</dbReference>
<feature type="domain" description="HTH lysR-type" evidence="5">
    <location>
        <begin position="34"/>
        <end position="91"/>
    </location>
</feature>
<keyword evidence="7" id="KW-1185">Reference proteome</keyword>
<comment type="caution">
    <text evidence="6">The sequence shown here is derived from an EMBL/GenBank/DDBJ whole genome shotgun (WGS) entry which is preliminary data.</text>
</comment>
<dbReference type="PRINTS" id="PR00039">
    <property type="entry name" value="HTHLYSR"/>
</dbReference>
<dbReference type="InterPro" id="IPR005119">
    <property type="entry name" value="LysR_subst-bd"/>
</dbReference>
<keyword evidence="3" id="KW-0238">DNA-binding</keyword>
<dbReference type="SUPFAM" id="SSF46785">
    <property type="entry name" value="Winged helix' DNA-binding domain"/>
    <property type="match status" value="1"/>
</dbReference>
<comment type="similarity">
    <text evidence="1">Belongs to the LysR transcriptional regulatory family.</text>
</comment>
<dbReference type="Gene3D" id="1.10.10.10">
    <property type="entry name" value="Winged helix-like DNA-binding domain superfamily/Winged helix DNA-binding domain"/>
    <property type="match status" value="1"/>
</dbReference>
<evidence type="ECO:0000259" key="5">
    <source>
        <dbReference type="PROSITE" id="PS50931"/>
    </source>
</evidence>
<dbReference type="CDD" id="cd08464">
    <property type="entry name" value="PBP2_DntR_like_2"/>
    <property type="match status" value="1"/>
</dbReference>
<dbReference type="SUPFAM" id="SSF53850">
    <property type="entry name" value="Periplasmic binding protein-like II"/>
    <property type="match status" value="1"/>
</dbReference>
<organism evidence="6 7">
    <name type="scientific">Pantoea eucalypti</name>
    <dbReference type="NCBI Taxonomy" id="470933"/>
    <lineage>
        <taxon>Bacteria</taxon>
        <taxon>Pseudomonadati</taxon>
        <taxon>Pseudomonadota</taxon>
        <taxon>Gammaproteobacteria</taxon>
        <taxon>Enterobacterales</taxon>
        <taxon>Erwiniaceae</taxon>
        <taxon>Pantoea</taxon>
    </lineage>
</organism>
<keyword evidence="2" id="KW-0805">Transcription regulation</keyword>
<dbReference type="Pfam" id="PF00126">
    <property type="entry name" value="HTH_1"/>
    <property type="match status" value="1"/>
</dbReference>
<dbReference type="InterPro" id="IPR036390">
    <property type="entry name" value="WH_DNA-bd_sf"/>
</dbReference>
<dbReference type="InterPro" id="IPR050389">
    <property type="entry name" value="LysR-type_TF"/>
</dbReference>
<dbReference type="PANTHER" id="PTHR30118:SF15">
    <property type="entry name" value="TRANSCRIPTIONAL REGULATORY PROTEIN"/>
    <property type="match status" value="1"/>
</dbReference>
<evidence type="ECO:0000256" key="1">
    <source>
        <dbReference type="ARBA" id="ARBA00009437"/>
    </source>
</evidence>